<dbReference type="FunFam" id="3.40.50.920:FF:000001">
    <property type="entry name" value="Pyruvate dehydrogenase E1 beta subunit"/>
    <property type="match status" value="1"/>
</dbReference>
<evidence type="ECO:0000313" key="10">
    <source>
        <dbReference type="Proteomes" id="UP001569154"/>
    </source>
</evidence>
<dbReference type="Pfam" id="PF02780">
    <property type="entry name" value="Transketolase_C"/>
    <property type="match status" value="1"/>
</dbReference>
<evidence type="ECO:0000256" key="2">
    <source>
        <dbReference type="ARBA" id="ARBA00023002"/>
    </source>
</evidence>
<comment type="caution">
    <text evidence="8">The sequence shown here is derived from an EMBL/GenBank/DDBJ whole genome shotgun (WGS) entry which is preliminary data.</text>
</comment>
<evidence type="ECO:0000256" key="4">
    <source>
        <dbReference type="ARBA" id="ARBA00070795"/>
    </source>
</evidence>
<dbReference type="STRING" id="1190603.A1OO_00555"/>
<dbReference type="SMART" id="SM00861">
    <property type="entry name" value="Transket_pyr"/>
    <property type="match status" value="1"/>
</dbReference>
<name>A0A2N7LGE0_9GAMM</name>
<dbReference type="Proteomes" id="UP001569154">
    <property type="component" value="Unassembled WGS sequence"/>
</dbReference>
<dbReference type="RefSeq" id="WP_017014460.1">
    <property type="nucleotide sequence ID" value="NZ_AJYG02000001.1"/>
</dbReference>
<dbReference type="SUPFAM" id="SSF52922">
    <property type="entry name" value="TK C-terminal domain-like"/>
    <property type="match status" value="1"/>
</dbReference>
<dbReference type="GO" id="GO:0016491">
    <property type="term" value="F:oxidoreductase activity"/>
    <property type="evidence" value="ECO:0007669"/>
    <property type="project" value="UniProtKB-KW"/>
</dbReference>
<dbReference type="Gene3D" id="3.40.50.970">
    <property type="match status" value="1"/>
</dbReference>
<dbReference type="Gene3D" id="3.40.50.920">
    <property type="match status" value="1"/>
</dbReference>
<dbReference type="PANTHER" id="PTHR43257">
    <property type="entry name" value="PYRUVATE DEHYDROGENASE E1 COMPONENT BETA SUBUNIT"/>
    <property type="match status" value="1"/>
</dbReference>
<dbReference type="PANTHER" id="PTHR43257:SF3">
    <property type="entry name" value="ACETOIN:2,6-DICHLOROPHENOLINDOPHENOL OXIDOREDUCTASE SUBUNIT BETA"/>
    <property type="match status" value="1"/>
</dbReference>
<gene>
    <name evidence="7" type="ORF">ACED35_14645</name>
    <name evidence="8" type="ORF">BCT23_09515</name>
</gene>
<organism evidence="8 9">
    <name type="scientific">Enterovibrio norvegicus</name>
    <dbReference type="NCBI Taxonomy" id="188144"/>
    <lineage>
        <taxon>Bacteria</taxon>
        <taxon>Pseudomonadati</taxon>
        <taxon>Pseudomonadota</taxon>
        <taxon>Gammaproteobacteria</taxon>
        <taxon>Vibrionales</taxon>
        <taxon>Vibrionaceae</taxon>
        <taxon>Enterovibrio</taxon>
    </lineage>
</organism>
<dbReference type="Proteomes" id="UP000235387">
    <property type="component" value="Unassembled WGS sequence"/>
</dbReference>
<keyword evidence="10" id="KW-1185">Reference proteome</keyword>
<dbReference type="NCBIfam" id="NF006667">
    <property type="entry name" value="PRK09212.1"/>
    <property type="match status" value="1"/>
</dbReference>
<evidence type="ECO:0000256" key="1">
    <source>
        <dbReference type="ARBA" id="ARBA00002859"/>
    </source>
</evidence>
<sequence length="337" mass="36003">MARKLSMKDAINEAIDQEMSRDPTVFMMGEDIVGGTGAAGEDDAWGGVLGVTKGLYAKHPNQLIDTPLSESAYVGAAVGAAACGLRPIAELMFIDFMGVCFDQIFNQAAKFRYMFGGKAETPVVIRAMCGAGFRAAAQHSQMLTPLFTHIPGLKVVCPSNAYDTKGLLIQAIRDNDPVIFLEHKNLYGTEAEVPESSYAIPFGEASVVREGKDVTLVSYGQMVHRALDAANQLAKQGIQCEVIDLRTLSPLDLDTVLESVENTGRLICIDEAHPRCSIAADISAQVADAAFEHLRAPIRMVTAPHTPVPFSPTLEDAFIPSVDAIVDAVNSIAGAHA</sequence>
<accession>A0A2N7LGE0</accession>
<dbReference type="AlphaFoldDB" id="A0A2N7LGE0"/>
<evidence type="ECO:0000259" key="6">
    <source>
        <dbReference type="SMART" id="SM00861"/>
    </source>
</evidence>
<reference evidence="9" key="1">
    <citation type="submission" date="2016-07" db="EMBL/GenBank/DDBJ databases">
        <title>Nontailed viruses are major unrecognized killers of bacteria in the ocean.</title>
        <authorList>
            <person name="Kauffman K."/>
            <person name="Hussain F."/>
            <person name="Yang J."/>
            <person name="Arevalo P."/>
            <person name="Brown J."/>
            <person name="Cutler M."/>
            <person name="Kelly L."/>
            <person name="Polz M.F."/>
        </authorList>
    </citation>
    <scope>NUCLEOTIDE SEQUENCE [LARGE SCALE GENOMIC DNA]</scope>
    <source>
        <strain evidence="9">10N.261.45.A10</strain>
    </source>
</reference>
<dbReference type="EMBL" id="JBGONM010000034">
    <property type="protein sequence ID" value="MEZ8082355.1"/>
    <property type="molecule type" value="Genomic_DNA"/>
</dbReference>
<reference evidence="8" key="2">
    <citation type="submission" date="2016-07" db="EMBL/GenBank/DDBJ databases">
        <authorList>
            <person name="Wan K."/>
            <person name="Booth B."/>
            <person name="Spirohn K."/>
            <person name="Hao T."/>
            <person name="Hu Y."/>
            <person name="Calderwood M."/>
            <person name="Hill D."/>
            <person name="Mohr S."/>
            <person name="Vidal M."/>
            <person name="Celniker S."/>
            <person name="Perrimon N."/>
        </authorList>
    </citation>
    <scope>NUCLEOTIDE SEQUENCE</scope>
    <source>
        <strain evidence="8">10N.261.45.A10</strain>
    </source>
</reference>
<comment type="function">
    <text evidence="1">The branched-chain alpha-keto dehydrogenase complex catalyzes the overall conversion of alpha-keto acids to acyl-CoA and CO(2). It contains multiple copies of three enzymatic components: branched-chain alpha-keto acid decarboxylase (E1), lipoamide acyltransferase (E2) and lipoamide dehydrogenase (E3).</text>
</comment>
<evidence type="ECO:0000256" key="5">
    <source>
        <dbReference type="ARBA" id="ARBA00082400"/>
    </source>
</evidence>
<keyword evidence="2 7" id="KW-0560">Oxidoreductase</keyword>
<evidence type="ECO:0000313" key="9">
    <source>
        <dbReference type="Proteomes" id="UP000235387"/>
    </source>
</evidence>
<dbReference type="InterPro" id="IPR005475">
    <property type="entry name" value="Transketolase-like_Pyr-bd"/>
</dbReference>
<reference evidence="8" key="3">
    <citation type="journal article" date="2018" name="Nature">
        <title>A major lineage of non-tailed dsDNA viruses as unrecognized killers of marine bacteria.</title>
        <authorList>
            <person name="Kauffman K.M."/>
            <person name="Hussain F.A."/>
            <person name="Yang J."/>
            <person name="Arevalo P."/>
            <person name="Brown J.M."/>
            <person name="Chang W.K."/>
            <person name="VanInsberghe D."/>
            <person name="Elsherbini J."/>
            <person name="Sharma R.S."/>
            <person name="Cutler M.B."/>
            <person name="Kelly L."/>
            <person name="Polz M.F."/>
        </authorList>
    </citation>
    <scope>NUCLEOTIDE SEQUENCE</scope>
    <source>
        <strain evidence="8">10N.261.45.A10</strain>
    </source>
</reference>
<dbReference type="EMBL" id="MDAL01000003">
    <property type="protein sequence ID" value="PMN94611.1"/>
    <property type="molecule type" value="Genomic_DNA"/>
</dbReference>
<evidence type="ECO:0000313" key="7">
    <source>
        <dbReference type="EMBL" id="MEZ8082355.1"/>
    </source>
</evidence>
<dbReference type="FunFam" id="3.40.50.970:FF:000001">
    <property type="entry name" value="Pyruvate dehydrogenase E1 beta subunit"/>
    <property type="match status" value="1"/>
</dbReference>
<dbReference type="CDD" id="cd07036">
    <property type="entry name" value="TPP_PYR_E1-PDHc-beta_like"/>
    <property type="match status" value="1"/>
</dbReference>
<evidence type="ECO:0000313" key="8">
    <source>
        <dbReference type="EMBL" id="PMN94611.1"/>
    </source>
</evidence>
<feature type="domain" description="Transketolase-like pyrimidine-binding" evidence="6">
    <location>
        <begin position="5"/>
        <end position="189"/>
    </location>
</feature>
<dbReference type="SUPFAM" id="SSF52518">
    <property type="entry name" value="Thiamin diphosphate-binding fold (THDP-binding)"/>
    <property type="match status" value="1"/>
</dbReference>
<dbReference type="Pfam" id="PF02779">
    <property type="entry name" value="Transket_pyr"/>
    <property type="match status" value="1"/>
</dbReference>
<proteinExistence type="predicted"/>
<dbReference type="InterPro" id="IPR009014">
    <property type="entry name" value="Transketo_C/PFOR_II"/>
</dbReference>
<protein>
    <recommendedName>
        <fullName evidence="4">2-oxoisovalerate dehydrogenase subunit beta</fullName>
    </recommendedName>
    <alternativeName>
        <fullName evidence="5">Branched-chain alpha-keto acid dehydrogenase E1 component beta chain</fullName>
    </alternativeName>
</protein>
<dbReference type="InterPro" id="IPR029061">
    <property type="entry name" value="THDP-binding"/>
</dbReference>
<reference evidence="7 10" key="4">
    <citation type="submission" date="2024-06" db="EMBL/GenBank/DDBJ databases">
        <authorList>
            <person name="Steensen K."/>
            <person name="Seneca J."/>
            <person name="Bartlau N."/>
            <person name="Yu A.X."/>
            <person name="Polz M.F."/>
        </authorList>
    </citation>
    <scope>NUCLEOTIDE SEQUENCE [LARGE SCALE GENOMIC DNA]</scope>
    <source>
        <strain evidence="7 10">1F260</strain>
    </source>
</reference>
<evidence type="ECO:0000256" key="3">
    <source>
        <dbReference type="ARBA" id="ARBA00023052"/>
    </source>
</evidence>
<keyword evidence="3" id="KW-0786">Thiamine pyrophosphate</keyword>
<keyword evidence="8" id="KW-0670">Pyruvate</keyword>
<dbReference type="InterPro" id="IPR033248">
    <property type="entry name" value="Transketolase_C"/>
</dbReference>